<feature type="binding site" evidence="7">
    <location>
        <position position="1166"/>
    </location>
    <ligand>
        <name>ATP</name>
        <dbReference type="ChEBI" id="CHEBI:30616"/>
    </ligand>
</feature>
<dbReference type="Gene3D" id="1.10.510.10">
    <property type="entry name" value="Transferase(Phosphotransferase) domain 1"/>
    <property type="match status" value="2"/>
</dbReference>
<feature type="region of interest" description="Disordered" evidence="8">
    <location>
        <begin position="492"/>
        <end position="515"/>
    </location>
</feature>
<dbReference type="PANTHER" id="PTHR48016">
    <property type="entry name" value="MAP KINASE KINASE KINASE SSK2-RELATED-RELATED"/>
    <property type="match status" value="1"/>
</dbReference>
<dbReference type="InterPro" id="IPR000719">
    <property type="entry name" value="Prot_kinase_dom"/>
</dbReference>
<dbReference type="InterPro" id="IPR017441">
    <property type="entry name" value="Protein_kinase_ATP_BS"/>
</dbReference>
<feature type="compositionally biased region" description="Acidic residues" evidence="8">
    <location>
        <begin position="1"/>
        <end position="16"/>
    </location>
</feature>
<dbReference type="PROSITE" id="PS00108">
    <property type="entry name" value="PROTEIN_KINASE_ST"/>
    <property type="match status" value="1"/>
</dbReference>
<keyword evidence="4 7" id="KW-0547">Nucleotide-binding</keyword>
<evidence type="ECO:0000256" key="1">
    <source>
        <dbReference type="ARBA" id="ARBA00006529"/>
    </source>
</evidence>
<comment type="similarity">
    <text evidence="1">Belongs to the protein kinase superfamily. STE Ser/Thr protein kinase family. MAP kinase kinase kinase subfamily.</text>
</comment>
<organism evidence="10">
    <name type="scientific">Diabrotica virgifera virgifera</name>
    <name type="common">western corn rootworm</name>
    <dbReference type="NCBI Taxonomy" id="50390"/>
    <lineage>
        <taxon>Eukaryota</taxon>
        <taxon>Metazoa</taxon>
        <taxon>Ecdysozoa</taxon>
        <taxon>Arthropoda</taxon>
        <taxon>Hexapoda</taxon>
        <taxon>Insecta</taxon>
        <taxon>Pterygota</taxon>
        <taxon>Neoptera</taxon>
        <taxon>Endopterygota</taxon>
        <taxon>Coleoptera</taxon>
        <taxon>Polyphaga</taxon>
        <taxon>Cucujiformia</taxon>
        <taxon>Chrysomeloidea</taxon>
        <taxon>Chrysomelidae</taxon>
        <taxon>Galerucinae</taxon>
        <taxon>Diabroticina</taxon>
        <taxon>Diabroticites</taxon>
        <taxon>Diabrotica</taxon>
    </lineage>
</organism>
<dbReference type="PROSITE" id="PS50011">
    <property type="entry name" value="PROTEIN_KINASE_DOM"/>
    <property type="match status" value="1"/>
</dbReference>
<gene>
    <name evidence="10" type="primary">LOC114332103</name>
</gene>
<evidence type="ECO:0000256" key="4">
    <source>
        <dbReference type="ARBA" id="ARBA00022741"/>
    </source>
</evidence>
<feature type="compositionally biased region" description="Polar residues" evidence="8">
    <location>
        <begin position="1027"/>
        <end position="1046"/>
    </location>
</feature>
<evidence type="ECO:0000256" key="3">
    <source>
        <dbReference type="ARBA" id="ARBA00022679"/>
    </source>
</evidence>
<dbReference type="SMART" id="SM00220">
    <property type="entry name" value="S_TKc"/>
    <property type="match status" value="1"/>
</dbReference>
<accession>A0A6P7FXN3</accession>
<sequence>MDDPEQSPLENDELSEYDIYSKTPPRTKILRKNRERKNRDRQASTPVTIVKAKAPIVRRNTTGAFYDDIFSKDENTDDEFLGNKRVNKRQMKLLRGSERDLKLDIARAQAASAEFYNKDDSTNDFFSTYYKYLVLGNKRVNKRQMKLLRGSERDLKLDIARAQAASAEFYNKDDSTNDFPPKTPSYQIESTNRFMSLVGRTFPCKKICPLKRVIGKKVDEKKKEDDQKKFEALKLLGYDKRVEFYHIMKSLIKMGEKAVLSDNAKRLVNCKLVLMIFQPGNVCSATFFDNFLYHIYFKVTINNSVVDVSRSIGDSSEDLEETLWQNELKDLIWLELQAYHADRTPMEEDTYLCLARECVEPLLKDIMNYRFHRPSRKDASCNSDSGVEEDCPGCASILCYSCMEAQNEALKEVEKLLKRLEDAESLFPSSNAFAELYPLYRSPEIVGRVRVMCQWYNVTKHQRLKLNLLGRLVVLLESKHSDWPCFAVGEENGSVSPSDSNNSTSSSGSNTEPCSDMYNITPVTIFLAQRDSTKVSPYRRYIENILKTRALDKSLNFLEKIHKRVLQKTKKTLELPEDQSIFSKLKVFDDEELCRYGCWSPEYAALDLPSYRGLFIFLATVPLDVYHEYLLMRLEQKPTNPSALSTRQLMRELKQGLKKAMRERDLACHYIESATAGTLITCPDFKEKLLKFEDCIQKVFIDYLHYLKQWMIIQTNFQKTMLEDEYAFAMNLCEIFPHLKRTVGSEYTCILGTILAKTGERMIFRINSALELLSQKDVDVKQNLFSVCRQLQSVFIEEKETSIKTISFLRMHLRRDIVTHECILYMKERKEVLVIQERNEVLDDAITIFQSIIPNGVQNIHSLFDTVSSANLDEVDKNALNSRIRELLMRVFTFGFEFYKELNDLSAEEYRPSLVVQMGHFADLWMKFVTERCDKGRGIRPKWAFQGMDYLLSIIEPINSILLTEEQFEELKISMDSCISHLVGKPYASISAPSTPDSGFHSASPRNSLEQMRVRSRGSSPSPRPTYKSQRSGQGSRKVSVEQQSPGVDGVDSTPISSPILANENARKDDDRNGSAASSIRIEFSSNSHAEKFREAIAALEAELDQNLAEQNLIGKVLEDTTSNKSSIMRRNVSFSWQRGIKVGQGRFGKVYTAVNNNTGDLMAVKEIALQHNDPGTLRKIAEEMKILEGIAHNNLVKSYGVEVHKDEMLIFMEYCSEGTLECLVADTEGGLPELQARKYTFQLLSGVACLHDHSIVHRDIKTANIFLTEGGNCLKIGDFGCAAKIKSNVTMPGELKGFVGTQEHLFIFQRPWAQFDSNVQIMFRVGMGQSPDPPDDMTDEGLDFLDLCFKHNPRERATARQLLVHDYVQLKLSLED</sequence>
<dbReference type="InterPro" id="IPR011009">
    <property type="entry name" value="Kinase-like_dom_sf"/>
</dbReference>
<keyword evidence="5 10" id="KW-0418">Kinase</keyword>
<feature type="region of interest" description="Disordered" evidence="8">
    <location>
        <begin position="1"/>
        <end position="44"/>
    </location>
</feature>
<keyword evidence="3" id="KW-0808">Transferase</keyword>
<dbReference type="SUPFAM" id="SSF56112">
    <property type="entry name" value="Protein kinase-like (PK-like)"/>
    <property type="match status" value="1"/>
</dbReference>
<name>A0A6P7FXN3_DIAVI</name>
<evidence type="ECO:0000256" key="8">
    <source>
        <dbReference type="SAM" id="MobiDB-lite"/>
    </source>
</evidence>
<evidence type="ECO:0000256" key="5">
    <source>
        <dbReference type="ARBA" id="ARBA00022777"/>
    </source>
</evidence>
<keyword evidence="6 7" id="KW-0067">ATP-binding</keyword>
<dbReference type="InterPro" id="IPR050538">
    <property type="entry name" value="MAP_kinase_kinase_kinase"/>
</dbReference>
<evidence type="ECO:0000256" key="2">
    <source>
        <dbReference type="ARBA" id="ARBA00022527"/>
    </source>
</evidence>
<dbReference type="FunCoup" id="A0A6P7FXN3">
    <property type="interactions" value="1969"/>
</dbReference>
<evidence type="ECO:0000256" key="7">
    <source>
        <dbReference type="PROSITE-ProRule" id="PRU10141"/>
    </source>
</evidence>
<reference evidence="10" key="1">
    <citation type="submission" date="2025-08" db="UniProtKB">
        <authorList>
            <consortium name="RefSeq"/>
        </authorList>
    </citation>
    <scope>IDENTIFICATION</scope>
    <source>
        <tissue evidence="10">Whole insect</tissue>
    </source>
</reference>
<dbReference type="GO" id="GO:0004674">
    <property type="term" value="F:protein serine/threonine kinase activity"/>
    <property type="evidence" value="ECO:0007669"/>
    <property type="project" value="UniProtKB-KW"/>
</dbReference>
<protein>
    <submittedName>
        <fullName evidence="10">Mitogen-activated protein kinase kinase kinase 4</fullName>
    </submittedName>
</protein>
<dbReference type="InParanoid" id="A0A6P7FXN3"/>
<dbReference type="PROSITE" id="PS00107">
    <property type="entry name" value="PROTEIN_KINASE_ATP"/>
    <property type="match status" value="1"/>
</dbReference>
<feature type="compositionally biased region" description="Low complexity" evidence="8">
    <location>
        <begin position="492"/>
        <end position="510"/>
    </location>
</feature>
<keyword evidence="2" id="KW-0723">Serine/threonine-protein kinase</keyword>
<dbReference type="GO" id="GO:0000165">
    <property type="term" value="P:MAPK cascade"/>
    <property type="evidence" value="ECO:0007669"/>
    <property type="project" value="InterPro"/>
</dbReference>
<dbReference type="InterPro" id="IPR008271">
    <property type="entry name" value="Ser/Thr_kinase_AS"/>
</dbReference>
<evidence type="ECO:0000259" key="9">
    <source>
        <dbReference type="PROSITE" id="PS50011"/>
    </source>
</evidence>
<feature type="region of interest" description="Disordered" evidence="8">
    <location>
        <begin position="993"/>
        <end position="1074"/>
    </location>
</feature>
<dbReference type="InterPro" id="IPR045801">
    <property type="entry name" value="MEKK4_N"/>
</dbReference>
<evidence type="ECO:0000313" key="10">
    <source>
        <dbReference type="RefSeq" id="XP_028137628.1"/>
    </source>
</evidence>
<proteinExistence type="inferred from homology"/>
<dbReference type="GO" id="GO:0005524">
    <property type="term" value="F:ATP binding"/>
    <property type="evidence" value="ECO:0007669"/>
    <property type="project" value="UniProtKB-UniRule"/>
</dbReference>
<dbReference type="PANTHER" id="PTHR48016:SF32">
    <property type="entry name" value="MITOGEN-ACTIVATED PROTEIN KINASE KINASE KINASE 4"/>
    <property type="match status" value="1"/>
</dbReference>
<feature type="domain" description="Protein kinase" evidence="9">
    <location>
        <begin position="1137"/>
        <end position="1377"/>
    </location>
</feature>
<dbReference type="RefSeq" id="XP_028137628.1">
    <property type="nucleotide sequence ID" value="XM_028281827.1"/>
</dbReference>
<evidence type="ECO:0000256" key="6">
    <source>
        <dbReference type="ARBA" id="ARBA00022840"/>
    </source>
</evidence>
<dbReference type="Pfam" id="PF19431">
    <property type="entry name" value="MEKK4_N"/>
    <property type="match status" value="2"/>
</dbReference>
<dbReference type="OrthoDB" id="1043025at2759"/>
<dbReference type="Pfam" id="PF00069">
    <property type="entry name" value="Pkinase"/>
    <property type="match status" value="1"/>
</dbReference>